<dbReference type="HAMAP" id="MF_00110">
    <property type="entry name" value="DHQ_synthase"/>
    <property type="match status" value="1"/>
</dbReference>
<accession>A0A1F5VNV6</accession>
<dbReference type="CDD" id="cd08195">
    <property type="entry name" value="DHQS"/>
    <property type="match status" value="1"/>
</dbReference>
<dbReference type="Proteomes" id="UP000178943">
    <property type="component" value="Unassembled WGS sequence"/>
</dbReference>
<gene>
    <name evidence="9" type="primary">aroB</name>
    <name evidence="13" type="ORF">A2Y62_10455</name>
</gene>
<dbReference type="InterPro" id="IPR030963">
    <property type="entry name" value="DHQ_synth_fam"/>
</dbReference>
<dbReference type="InterPro" id="IPR056179">
    <property type="entry name" value="DHQS_C"/>
</dbReference>
<feature type="binding site" evidence="9">
    <location>
        <position position="265"/>
    </location>
    <ligand>
        <name>Zn(2+)</name>
        <dbReference type="ChEBI" id="CHEBI:29105"/>
    </ligand>
</feature>
<dbReference type="GO" id="GO:0003856">
    <property type="term" value="F:3-dehydroquinate synthase activity"/>
    <property type="evidence" value="ECO:0007669"/>
    <property type="project" value="UniProtKB-UniRule"/>
</dbReference>
<evidence type="ECO:0000256" key="6">
    <source>
        <dbReference type="ARBA" id="ARBA00023027"/>
    </source>
</evidence>
<feature type="binding site" evidence="9">
    <location>
        <position position="153"/>
    </location>
    <ligand>
        <name>NAD(+)</name>
        <dbReference type="ChEBI" id="CHEBI:57540"/>
    </ligand>
</feature>
<comment type="caution">
    <text evidence="13">The sequence shown here is derived from an EMBL/GenBank/DDBJ whole genome shotgun (WGS) entry which is preliminary data.</text>
</comment>
<dbReference type="PIRSF" id="PIRSF001455">
    <property type="entry name" value="DHQ_synth"/>
    <property type="match status" value="1"/>
</dbReference>
<dbReference type="InterPro" id="IPR016037">
    <property type="entry name" value="DHQ_synth_AroB"/>
</dbReference>
<dbReference type="UniPathway" id="UPA00053">
    <property type="reaction ID" value="UER00085"/>
</dbReference>
<dbReference type="GO" id="GO:0000166">
    <property type="term" value="F:nucleotide binding"/>
    <property type="evidence" value="ECO:0007669"/>
    <property type="project" value="UniProtKB-KW"/>
</dbReference>
<keyword evidence="6 9" id="KW-0520">NAD</keyword>
<dbReference type="PANTHER" id="PTHR43622">
    <property type="entry name" value="3-DEHYDROQUINATE SYNTHASE"/>
    <property type="match status" value="1"/>
</dbReference>
<comment type="subcellular location">
    <subcellularLocation>
        <location evidence="9">Cytoplasm</location>
    </subcellularLocation>
</comment>
<keyword evidence="4 9" id="KW-0547">Nucleotide-binding</keyword>
<evidence type="ECO:0000259" key="12">
    <source>
        <dbReference type="Pfam" id="PF24621"/>
    </source>
</evidence>
<evidence type="ECO:0000256" key="4">
    <source>
        <dbReference type="ARBA" id="ARBA00022741"/>
    </source>
</evidence>
<evidence type="ECO:0000313" key="13">
    <source>
        <dbReference type="EMBL" id="OGF65092.1"/>
    </source>
</evidence>
<organism evidence="13 14">
    <name type="scientific">Candidatus Fischerbacteria bacterium RBG_13_37_8</name>
    <dbReference type="NCBI Taxonomy" id="1817863"/>
    <lineage>
        <taxon>Bacteria</taxon>
        <taxon>Candidatus Fischeribacteriota</taxon>
    </lineage>
</organism>
<evidence type="ECO:0000313" key="14">
    <source>
        <dbReference type="Proteomes" id="UP000178943"/>
    </source>
</evidence>
<proteinExistence type="inferred from homology"/>
<evidence type="ECO:0000256" key="3">
    <source>
        <dbReference type="ARBA" id="ARBA00022723"/>
    </source>
</evidence>
<evidence type="ECO:0000259" key="11">
    <source>
        <dbReference type="Pfam" id="PF01761"/>
    </source>
</evidence>
<dbReference type="EC" id="4.2.3.4" evidence="9 10"/>
<sequence length="366" mass="41507">MHRLRIKHTHTSDYEILIEPGLFARCREIIQQQVPSDRYYVITVPPVKEHYLKLLKEQFVRNEIKLTVKVIKDGERSKCQATITTILDFLSTHHANRHSVLLALGGGVVGDITGYAASIYMRGIPYIQLPTSLIAQIDSSVGGKTGINTFHGKNLVGTFYQPSLVIIDPIVLSTLPEEEYCNGLAEAVKYGLLDKTIFEFMEHNIDEIQTRNSTCLLQLIVYCCRHKAKVVSHDLLEQHLRASLNLGHTVGHALEKITNYNYFRHGEAIAWGILAASFLAQQRKFIDSATLNRISNMLASFNLFKPLRKFSFSTLLDIMHHDKKKSTDFLTFVLPVSIGKIQICDDIKEEELLLALDYIKKRGTVQ</sequence>
<evidence type="ECO:0000256" key="1">
    <source>
        <dbReference type="ARBA" id="ARBA00001911"/>
    </source>
</evidence>
<dbReference type="PANTHER" id="PTHR43622:SF1">
    <property type="entry name" value="3-DEHYDROQUINATE SYNTHASE"/>
    <property type="match status" value="1"/>
</dbReference>
<dbReference type="InterPro" id="IPR050071">
    <property type="entry name" value="Dehydroquinate_synthase"/>
</dbReference>
<dbReference type="Gene3D" id="3.40.50.1970">
    <property type="match status" value="1"/>
</dbReference>
<comment type="catalytic activity">
    <reaction evidence="9">
        <text>7-phospho-2-dehydro-3-deoxy-D-arabino-heptonate = 3-dehydroquinate + phosphate</text>
        <dbReference type="Rhea" id="RHEA:21968"/>
        <dbReference type="ChEBI" id="CHEBI:32364"/>
        <dbReference type="ChEBI" id="CHEBI:43474"/>
        <dbReference type="ChEBI" id="CHEBI:58394"/>
        <dbReference type="EC" id="4.2.3.4"/>
    </reaction>
</comment>
<dbReference type="GO" id="GO:0009423">
    <property type="term" value="P:chorismate biosynthetic process"/>
    <property type="evidence" value="ECO:0007669"/>
    <property type="project" value="UniProtKB-UniRule"/>
</dbReference>
<dbReference type="GO" id="GO:0005737">
    <property type="term" value="C:cytoplasm"/>
    <property type="evidence" value="ECO:0007669"/>
    <property type="project" value="UniProtKB-SubCell"/>
</dbReference>
<feature type="binding site" evidence="9">
    <location>
        <begin position="107"/>
        <end position="111"/>
    </location>
    <ligand>
        <name>NAD(+)</name>
        <dbReference type="ChEBI" id="CHEBI:57540"/>
    </ligand>
</feature>
<dbReference type="FunFam" id="3.40.50.1970:FF:000007">
    <property type="entry name" value="Pentafunctional AROM polypeptide"/>
    <property type="match status" value="1"/>
</dbReference>
<dbReference type="Pfam" id="PF01761">
    <property type="entry name" value="DHQ_synthase"/>
    <property type="match status" value="1"/>
</dbReference>
<keyword evidence="3 9" id="KW-0479">Metal-binding</keyword>
<protein>
    <recommendedName>
        <fullName evidence="9 10">3-dehydroquinate synthase</fullName>
        <shortName evidence="9">DHQS</shortName>
        <ecNumber evidence="9 10">4.2.3.4</ecNumber>
    </recommendedName>
</protein>
<keyword evidence="9" id="KW-0028">Amino-acid biosynthesis</keyword>
<dbReference type="STRING" id="1817863.A2Y62_10455"/>
<evidence type="ECO:0000256" key="10">
    <source>
        <dbReference type="NCBIfam" id="TIGR01357"/>
    </source>
</evidence>
<comment type="pathway">
    <text evidence="9">Metabolic intermediate biosynthesis; chorismate biosynthesis; chorismate from D-erythrose 4-phosphate and phosphoenolpyruvate: step 2/7.</text>
</comment>
<feature type="binding site" evidence="9">
    <location>
        <position position="248"/>
    </location>
    <ligand>
        <name>Zn(2+)</name>
        <dbReference type="ChEBI" id="CHEBI:29105"/>
    </ligand>
</feature>
<evidence type="ECO:0000256" key="5">
    <source>
        <dbReference type="ARBA" id="ARBA00022833"/>
    </source>
</evidence>
<comment type="similarity">
    <text evidence="9">Belongs to the sugar phosphate cyclases superfamily. Dehydroquinate synthase family.</text>
</comment>
<evidence type="ECO:0000256" key="8">
    <source>
        <dbReference type="ARBA" id="ARBA00023285"/>
    </source>
</evidence>
<keyword evidence="8 9" id="KW-0170">Cobalt</keyword>
<feature type="binding site" evidence="9">
    <location>
        <position position="144"/>
    </location>
    <ligand>
        <name>NAD(+)</name>
        <dbReference type="ChEBI" id="CHEBI:57540"/>
    </ligand>
</feature>
<keyword evidence="9" id="KW-0963">Cytoplasm</keyword>
<keyword evidence="9" id="KW-0057">Aromatic amino acid biosynthesis</keyword>
<evidence type="ECO:0000256" key="7">
    <source>
        <dbReference type="ARBA" id="ARBA00023239"/>
    </source>
</evidence>
<dbReference type="Gene3D" id="1.20.1090.10">
    <property type="entry name" value="Dehydroquinate synthase-like - alpha domain"/>
    <property type="match status" value="1"/>
</dbReference>
<dbReference type="GO" id="GO:0046872">
    <property type="term" value="F:metal ion binding"/>
    <property type="evidence" value="ECO:0007669"/>
    <property type="project" value="UniProtKB-KW"/>
</dbReference>
<evidence type="ECO:0000256" key="9">
    <source>
        <dbReference type="HAMAP-Rule" id="MF_00110"/>
    </source>
</evidence>
<evidence type="ECO:0000256" key="2">
    <source>
        <dbReference type="ARBA" id="ARBA00001947"/>
    </source>
</evidence>
<feature type="binding site" evidence="9">
    <location>
        <position position="186"/>
    </location>
    <ligand>
        <name>Zn(2+)</name>
        <dbReference type="ChEBI" id="CHEBI:29105"/>
    </ligand>
</feature>
<name>A0A1F5VNV6_9BACT</name>
<comment type="cofactor">
    <cofactor evidence="1 9">
        <name>NAD(+)</name>
        <dbReference type="ChEBI" id="CHEBI:57540"/>
    </cofactor>
</comment>
<dbReference type="InterPro" id="IPR030960">
    <property type="entry name" value="DHQS/DOIS_N"/>
</dbReference>
<comment type="function">
    <text evidence="9">Catalyzes the conversion of 3-deoxy-D-arabino-heptulosonate 7-phosphate (DAHP) to dehydroquinate (DHQ).</text>
</comment>
<dbReference type="SUPFAM" id="SSF56796">
    <property type="entry name" value="Dehydroquinate synthase-like"/>
    <property type="match status" value="1"/>
</dbReference>
<feature type="domain" description="3-dehydroquinate synthase N-terminal" evidence="11">
    <location>
        <begin position="70"/>
        <end position="180"/>
    </location>
</feature>
<dbReference type="AlphaFoldDB" id="A0A1F5VNV6"/>
<feature type="binding site" evidence="9">
    <location>
        <begin position="131"/>
        <end position="132"/>
    </location>
    <ligand>
        <name>NAD(+)</name>
        <dbReference type="ChEBI" id="CHEBI:57540"/>
    </ligand>
</feature>
<keyword evidence="5 9" id="KW-0862">Zinc</keyword>
<reference evidence="13 14" key="1">
    <citation type="journal article" date="2016" name="Nat. Commun.">
        <title>Thousands of microbial genomes shed light on interconnected biogeochemical processes in an aquifer system.</title>
        <authorList>
            <person name="Anantharaman K."/>
            <person name="Brown C.T."/>
            <person name="Hug L.A."/>
            <person name="Sharon I."/>
            <person name="Castelle C.J."/>
            <person name="Probst A.J."/>
            <person name="Thomas B.C."/>
            <person name="Singh A."/>
            <person name="Wilkins M.J."/>
            <person name="Karaoz U."/>
            <person name="Brodie E.L."/>
            <person name="Williams K.H."/>
            <person name="Hubbard S.S."/>
            <person name="Banfield J.F."/>
        </authorList>
    </citation>
    <scope>NUCLEOTIDE SEQUENCE [LARGE SCALE GENOMIC DNA]</scope>
</reference>
<dbReference type="EMBL" id="MFGW01000118">
    <property type="protein sequence ID" value="OGF65092.1"/>
    <property type="molecule type" value="Genomic_DNA"/>
</dbReference>
<dbReference type="Pfam" id="PF24621">
    <property type="entry name" value="DHQS_C"/>
    <property type="match status" value="1"/>
</dbReference>
<dbReference type="NCBIfam" id="TIGR01357">
    <property type="entry name" value="aroB"/>
    <property type="match status" value="1"/>
</dbReference>
<dbReference type="GO" id="GO:0009073">
    <property type="term" value="P:aromatic amino acid family biosynthetic process"/>
    <property type="evidence" value="ECO:0007669"/>
    <property type="project" value="UniProtKB-KW"/>
</dbReference>
<feature type="domain" description="3-dehydroquinate synthase C-terminal" evidence="12">
    <location>
        <begin position="183"/>
        <end position="325"/>
    </location>
</feature>
<comment type="cofactor">
    <cofactor evidence="9">
        <name>Co(2+)</name>
        <dbReference type="ChEBI" id="CHEBI:48828"/>
    </cofactor>
    <cofactor evidence="9">
        <name>Zn(2+)</name>
        <dbReference type="ChEBI" id="CHEBI:29105"/>
    </cofactor>
    <text evidence="9">Binds 1 divalent metal cation per subunit. Can use either Co(2+) or Zn(2+).</text>
</comment>
<dbReference type="GO" id="GO:0008652">
    <property type="term" value="P:amino acid biosynthetic process"/>
    <property type="evidence" value="ECO:0007669"/>
    <property type="project" value="UniProtKB-KW"/>
</dbReference>
<feature type="binding site" evidence="9">
    <location>
        <begin position="73"/>
        <end position="78"/>
    </location>
    <ligand>
        <name>NAD(+)</name>
        <dbReference type="ChEBI" id="CHEBI:57540"/>
    </ligand>
</feature>
<comment type="cofactor">
    <cofactor evidence="2">
        <name>Zn(2+)</name>
        <dbReference type="ChEBI" id="CHEBI:29105"/>
    </cofactor>
</comment>
<keyword evidence="7 9" id="KW-0456">Lyase</keyword>
<comment type="caution">
    <text evidence="9">Lacks conserved residue(s) required for the propagation of feature annotation.</text>
</comment>